<proteinExistence type="predicted"/>
<organism evidence="1">
    <name type="scientific">marine metagenome</name>
    <dbReference type="NCBI Taxonomy" id="408172"/>
    <lineage>
        <taxon>unclassified sequences</taxon>
        <taxon>metagenomes</taxon>
        <taxon>ecological metagenomes</taxon>
    </lineage>
</organism>
<sequence length="29" mass="3459">MSRQRQIQALIIWVTHSVDLTKNNDYKLS</sequence>
<evidence type="ECO:0000313" key="1">
    <source>
        <dbReference type="EMBL" id="SUZ90540.1"/>
    </source>
</evidence>
<reference evidence="1" key="1">
    <citation type="submission" date="2018-05" db="EMBL/GenBank/DDBJ databases">
        <authorList>
            <person name="Lanie J.A."/>
            <person name="Ng W.-L."/>
            <person name="Kazmierczak K.M."/>
            <person name="Andrzejewski T.M."/>
            <person name="Davidsen T.M."/>
            <person name="Wayne K.J."/>
            <person name="Tettelin H."/>
            <person name="Glass J.I."/>
            <person name="Rusch D."/>
            <person name="Podicherti R."/>
            <person name="Tsui H.-C.T."/>
            <person name="Winkler M.E."/>
        </authorList>
    </citation>
    <scope>NUCLEOTIDE SEQUENCE</scope>
</reference>
<gene>
    <name evidence="1" type="ORF">METZ01_LOCUS43394</name>
</gene>
<name>A0A381RFP8_9ZZZZ</name>
<protein>
    <submittedName>
        <fullName evidence="1">Uncharacterized protein</fullName>
    </submittedName>
</protein>
<dbReference type="EMBL" id="UINC01001902">
    <property type="protein sequence ID" value="SUZ90540.1"/>
    <property type="molecule type" value="Genomic_DNA"/>
</dbReference>
<dbReference type="AlphaFoldDB" id="A0A381RFP8"/>
<accession>A0A381RFP8</accession>